<evidence type="ECO:0000256" key="1">
    <source>
        <dbReference type="SAM" id="MobiDB-lite"/>
    </source>
</evidence>
<dbReference type="InterPro" id="IPR047789">
    <property type="entry name" value="CU044_5270-like"/>
</dbReference>
<feature type="transmembrane region" description="Helical" evidence="2">
    <location>
        <begin position="46"/>
        <end position="67"/>
    </location>
</feature>
<evidence type="ECO:0000313" key="4">
    <source>
        <dbReference type="Proteomes" id="UP001597063"/>
    </source>
</evidence>
<keyword evidence="2" id="KW-1133">Transmembrane helix</keyword>
<dbReference type="Proteomes" id="UP001597063">
    <property type="component" value="Unassembled WGS sequence"/>
</dbReference>
<evidence type="ECO:0000313" key="3">
    <source>
        <dbReference type="EMBL" id="MFD0688013.1"/>
    </source>
</evidence>
<reference evidence="4" key="1">
    <citation type="journal article" date="2019" name="Int. J. Syst. Evol. Microbiol.">
        <title>The Global Catalogue of Microorganisms (GCM) 10K type strain sequencing project: providing services to taxonomists for standard genome sequencing and annotation.</title>
        <authorList>
            <consortium name="The Broad Institute Genomics Platform"/>
            <consortium name="The Broad Institute Genome Sequencing Center for Infectious Disease"/>
            <person name="Wu L."/>
            <person name="Ma J."/>
        </authorList>
    </citation>
    <scope>NUCLEOTIDE SEQUENCE [LARGE SCALE GENOMIC DNA]</scope>
    <source>
        <strain evidence="4">JCM 9371</strain>
    </source>
</reference>
<sequence length="395" mass="42873">MDEVTMVSRLLTEERPASTETTQDARRRLTGYIAQQPRRRNHRRGLTLAAAATAAVAVAGGIAYPHWTQRPLYAPEPLAAHSGPAADFLLAAATTTDRTPQEGRLWFVSSTTGSTTLVESPTRPGVRYVLQVRQRRFNVAARTDNGLGKNHSATAGPVGDPQIRPVGPADRRAWNADGRPGVTDFRTPCPDTQTAPPPSPSSGEPLGYCPLGAQERGPSTGEGGELDFGIQDARTLPTDPAKLRAWLLNYATKFDHKRLRDPDAYLFTHASFLLIDSPVPDKVRAATYRVLAGLKGVRMVTTTDADGHRGRAVAMRTTSPAYGTLDWQLIIDGSTGRLTASQAIVERPGTANAGMPQGTRQFFEVIDKAEWTNAPYESLLPDWVNRLHRDAPEPG</sequence>
<protein>
    <submittedName>
        <fullName evidence="3">CU044_5270 family protein</fullName>
    </submittedName>
</protein>
<gene>
    <name evidence="3" type="ORF">ACFQZM_26205</name>
</gene>
<name>A0ABW2XRI2_9ACTN</name>
<organism evidence="3 4">
    <name type="scientific">Actinomadura fibrosa</name>
    <dbReference type="NCBI Taxonomy" id="111802"/>
    <lineage>
        <taxon>Bacteria</taxon>
        <taxon>Bacillati</taxon>
        <taxon>Actinomycetota</taxon>
        <taxon>Actinomycetes</taxon>
        <taxon>Streptosporangiales</taxon>
        <taxon>Thermomonosporaceae</taxon>
        <taxon>Actinomadura</taxon>
    </lineage>
</organism>
<evidence type="ECO:0000256" key="2">
    <source>
        <dbReference type="SAM" id="Phobius"/>
    </source>
</evidence>
<accession>A0ABW2XRI2</accession>
<comment type="caution">
    <text evidence="3">The sequence shown here is derived from an EMBL/GenBank/DDBJ whole genome shotgun (WGS) entry which is preliminary data.</text>
</comment>
<proteinExistence type="predicted"/>
<keyword evidence="2" id="KW-0472">Membrane</keyword>
<dbReference type="NCBIfam" id="NF038083">
    <property type="entry name" value="CU044_5270_fam"/>
    <property type="match status" value="1"/>
</dbReference>
<keyword evidence="4" id="KW-1185">Reference proteome</keyword>
<dbReference type="RefSeq" id="WP_131756359.1">
    <property type="nucleotide sequence ID" value="NZ_CAACUY010000015.1"/>
</dbReference>
<dbReference type="EMBL" id="JBHTGP010000013">
    <property type="protein sequence ID" value="MFD0688013.1"/>
    <property type="molecule type" value="Genomic_DNA"/>
</dbReference>
<keyword evidence="2" id="KW-0812">Transmembrane</keyword>
<feature type="region of interest" description="Disordered" evidence="1">
    <location>
        <begin position="144"/>
        <end position="222"/>
    </location>
</feature>